<keyword evidence="3" id="KW-1185">Reference proteome</keyword>
<feature type="domain" description="Glycosyl hydrolase family 36 C-terminal" evidence="1">
    <location>
        <begin position="664"/>
        <end position="718"/>
    </location>
</feature>
<evidence type="ECO:0000313" key="3">
    <source>
        <dbReference type="Proteomes" id="UP000558113"/>
    </source>
</evidence>
<dbReference type="Gene3D" id="3.20.20.70">
    <property type="entry name" value="Aldolase class I"/>
    <property type="match status" value="1"/>
</dbReference>
<evidence type="ECO:0000313" key="2">
    <source>
        <dbReference type="EMBL" id="NBC70857.1"/>
    </source>
</evidence>
<gene>
    <name evidence="2" type="ORF">GT003_17800</name>
</gene>
<proteinExistence type="predicted"/>
<protein>
    <recommendedName>
        <fullName evidence="1">Glycosyl hydrolase family 36 C-terminal domain-containing protein</fullName>
    </recommendedName>
</protein>
<sequence length="724" mass="80058">MNPMANSEQEWTLATADTALALAVREDRLYLVSLKGPAGNDWTTRSAAEVKLPSRLAAGYVRRAPEWAFRSAAWETIGSGGTELTLRFHDAASGTALSSVWTAHAGPGPVQHRLVVENMTELPILLYEPESLDIVVGADEDMDVFYVHKDRAAATIMSYMRSGYGTYLEPLRDRYAMDIWTKPDDDDTGFIPLVMLHARSGRGLYVGWAWNHGRIAVRGTAGEAAGETASDALLGTATGEGRGAKLGTANEDARASARGAAGSAPVQAEIRAGMFDDFCAEIAPRTSFGLPAAFIGAFDGDIDDGSNRLRKWLFRHMMPEINRTNENLPYVAWNAFYNTATHEGSWVCKEDRFYPMVDAVAKIGVEEVAVDVGWWEGYGDWRSSAANWPQGMRAASDYAHERGLAFGLYFTLTNGESLHPEALTSEGENGKPGWFVDNLKADLGVPECSAFVGSQLERRFDDYGVDVLRTDYEPIVTRKADGNKHRGCNDAAYWAEEAFLKLLDRFEDERPGFRYQNCSGGGALKGYAVMKRSSTVQTTDYFEAVNVRRAVWDSVYCFPLMQLLTQFGDIASGGIVGSAGYRFRTYLMGAPSMHVELPTEMSESDRATLARLIAAYKEKVRPLVRRANVYHNLPRPDGVSWDGLELYDPETGKGLTMVFKPDCEEDERIIRWKGLEPEAEYAVAFEDGTNPPARMTGAELMASGLNMRLEGRFVAEWVFIERTN</sequence>
<dbReference type="EMBL" id="JAAAMU010000009">
    <property type="protein sequence ID" value="NBC70857.1"/>
    <property type="molecule type" value="Genomic_DNA"/>
</dbReference>
<evidence type="ECO:0000259" key="1">
    <source>
        <dbReference type="Pfam" id="PF16874"/>
    </source>
</evidence>
<dbReference type="InterPro" id="IPR017853">
    <property type="entry name" value="GH"/>
</dbReference>
<dbReference type="Proteomes" id="UP000558113">
    <property type="component" value="Unassembled WGS sequence"/>
</dbReference>
<dbReference type="AlphaFoldDB" id="A0A7X4YQV3"/>
<dbReference type="SUPFAM" id="SSF51445">
    <property type="entry name" value="(Trans)glycosidases"/>
    <property type="match status" value="1"/>
</dbReference>
<dbReference type="InterPro" id="IPR031705">
    <property type="entry name" value="Glyco_hydro_36_C"/>
</dbReference>
<dbReference type="OrthoDB" id="9807519at2"/>
<dbReference type="RefSeq" id="WP_161700239.1">
    <property type="nucleotide sequence ID" value="NZ_JAAAMU010000009.1"/>
</dbReference>
<dbReference type="InterPro" id="IPR013785">
    <property type="entry name" value="Aldolase_TIM"/>
</dbReference>
<reference evidence="2 3" key="1">
    <citation type="submission" date="2020-01" db="EMBL/GenBank/DDBJ databases">
        <title>Paenibacillus soybeanensis sp. nov. isolated from the nodules of soybean (Glycine max(L.) Merr).</title>
        <authorList>
            <person name="Wang H."/>
        </authorList>
    </citation>
    <scope>NUCLEOTIDE SEQUENCE [LARGE SCALE GENOMIC DNA]</scope>
    <source>
        <strain evidence="2 3">DSM 23054</strain>
    </source>
</reference>
<name>A0A7X4YQV3_9BACL</name>
<dbReference type="Pfam" id="PF16874">
    <property type="entry name" value="Glyco_hydro_36C"/>
    <property type="match status" value="1"/>
</dbReference>
<accession>A0A7X4YQV3</accession>
<organism evidence="2 3">
    <name type="scientific">Paenibacillus sacheonensis</name>
    <dbReference type="NCBI Taxonomy" id="742054"/>
    <lineage>
        <taxon>Bacteria</taxon>
        <taxon>Bacillati</taxon>
        <taxon>Bacillota</taxon>
        <taxon>Bacilli</taxon>
        <taxon>Bacillales</taxon>
        <taxon>Paenibacillaceae</taxon>
        <taxon>Paenibacillus</taxon>
    </lineage>
</organism>
<comment type="caution">
    <text evidence="2">The sequence shown here is derived from an EMBL/GenBank/DDBJ whole genome shotgun (WGS) entry which is preliminary data.</text>
</comment>
<dbReference type="Pfam" id="PF02065">
    <property type="entry name" value="Melibiase"/>
    <property type="match status" value="1"/>
</dbReference>